<dbReference type="SUPFAM" id="SSF52467">
    <property type="entry name" value="DHS-like NAD/FAD-binding domain"/>
    <property type="match status" value="1"/>
</dbReference>
<evidence type="ECO:0000259" key="6">
    <source>
        <dbReference type="Pfam" id="PF02776"/>
    </source>
</evidence>
<evidence type="ECO:0000256" key="2">
    <source>
        <dbReference type="ARBA" id="ARBA00023052"/>
    </source>
</evidence>
<comment type="similarity">
    <text evidence="1 3">Belongs to the TPP enzyme family.</text>
</comment>
<name>A0AAV4ZT37_9HYPH</name>
<keyword evidence="8" id="KW-1185">Reference proteome</keyword>
<feature type="domain" description="Thiamine pyrophosphate enzyme N-terminal TPP-binding" evidence="6">
    <location>
        <begin position="4"/>
        <end position="117"/>
    </location>
</feature>
<dbReference type="InterPro" id="IPR000399">
    <property type="entry name" value="TPP-bd_CS"/>
</dbReference>
<protein>
    <submittedName>
        <fullName evidence="7">Pyruvate dehydrogenase [ubiquinone]</fullName>
    </submittedName>
</protein>
<dbReference type="CDD" id="cd02014">
    <property type="entry name" value="TPP_POX"/>
    <property type="match status" value="1"/>
</dbReference>
<dbReference type="GO" id="GO:0003824">
    <property type="term" value="F:catalytic activity"/>
    <property type="evidence" value="ECO:0007669"/>
    <property type="project" value="InterPro"/>
</dbReference>
<evidence type="ECO:0000313" key="8">
    <source>
        <dbReference type="Proteomes" id="UP001055247"/>
    </source>
</evidence>
<feature type="domain" description="Thiamine pyrophosphate enzyme central" evidence="4">
    <location>
        <begin position="190"/>
        <end position="317"/>
    </location>
</feature>
<dbReference type="InterPro" id="IPR029035">
    <property type="entry name" value="DHS-like_NAD/FAD-binding_dom"/>
</dbReference>
<reference evidence="7" key="1">
    <citation type="journal article" date="2016" name="Front. Microbiol.">
        <title>Genome Sequence of the Piezophilic, Mesophilic Sulfate-Reducing Bacterium Desulfovibrio indicus J2T.</title>
        <authorList>
            <person name="Cao J."/>
            <person name="Maignien L."/>
            <person name="Shao Z."/>
            <person name="Alain K."/>
            <person name="Jebbar M."/>
        </authorList>
    </citation>
    <scope>NUCLEOTIDE SEQUENCE</scope>
    <source>
        <strain evidence="7">DSM 16372</strain>
    </source>
</reference>
<dbReference type="EMBL" id="BPQO01000030">
    <property type="protein sequence ID" value="GJD91657.1"/>
    <property type="molecule type" value="Genomic_DNA"/>
</dbReference>
<dbReference type="PANTHER" id="PTHR42981">
    <property type="entry name" value="PYRUVATE DEHYDROGENASE [UBIQUINONE]"/>
    <property type="match status" value="1"/>
</dbReference>
<evidence type="ECO:0000256" key="3">
    <source>
        <dbReference type="RuleBase" id="RU362132"/>
    </source>
</evidence>
<dbReference type="Gene3D" id="3.40.50.970">
    <property type="match status" value="2"/>
</dbReference>
<evidence type="ECO:0000256" key="1">
    <source>
        <dbReference type="ARBA" id="ARBA00007812"/>
    </source>
</evidence>
<evidence type="ECO:0000313" key="7">
    <source>
        <dbReference type="EMBL" id="GJD91657.1"/>
    </source>
</evidence>
<dbReference type="Proteomes" id="UP001055247">
    <property type="component" value="Unassembled WGS sequence"/>
</dbReference>
<dbReference type="GO" id="GO:0000287">
    <property type="term" value="F:magnesium ion binding"/>
    <property type="evidence" value="ECO:0007669"/>
    <property type="project" value="InterPro"/>
</dbReference>
<accession>A0AAV4ZT37</accession>
<keyword evidence="2 3" id="KW-0786">Thiamine pyrophosphate</keyword>
<evidence type="ECO:0000259" key="4">
    <source>
        <dbReference type="Pfam" id="PF00205"/>
    </source>
</evidence>
<dbReference type="Pfam" id="PF02776">
    <property type="entry name" value="TPP_enzyme_N"/>
    <property type="match status" value="1"/>
</dbReference>
<proteinExistence type="inferred from homology"/>
<dbReference type="Pfam" id="PF02775">
    <property type="entry name" value="TPP_enzyme_C"/>
    <property type="match status" value="1"/>
</dbReference>
<dbReference type="InterPro" id="IPR011766">
    <property type="entry name" value="TPP_enzyme_TPP-bd"/>
</dbReference>
<dbReference type="InterPro" id="IPR047212">
    <property type="entry name" value="TPP_POXB-like"/>
</dbReference>
<keyword evidence="7" id="KW-0670">Pyruvate</keyword>
<dbReference type="AlphaFoldDB" id="A0AAV4ZT37"/>
<dbReference type="SUPFAM" id="SSF52518">
    <property type="entry name" value="Thiamin diphosphate-binding fold (THDP-binding)"/>
    <property type="match status" value="2"/>
</dbReference>
<dbReference type="Pfam" id="PF00205">
    <property type="entry name" value="TPP_enzyme_M"/>
    <property type="match status" value="1"/>
</dbReference>
<feature type="domain" description="Thiamine pyrophosphate enzyme TPP-binding" evidence="5">
    <location>
        <begin position="379"/>
        <end position="525"/>
    </location>
</feature>
<reference evidence="7" key="2">
    <citation type="submission" date="2021-08" db="EMBL/GenBank/DDBJ databases">
        <authorList>
            <person name="Tani A."/>
            <person name="Ola A."/>
            <person name="Ogura Y."/>
            <person name="Katsura K."/>
            <person name="Hayashi T."/>
        </authorList>
    </citation>
    <scope>NUCLEOTIDE SEQUENCE</scope>
    <source>
        <strain evidence="7">DSM 16372</strain>
    </source>
</reference>
<dbReference type="GO" id="GO:0019752">
    <property type="term" value="P:carboxylic acid metabolic process"/>
    <property type="evidence" value="ECO:0007669"/>
    <property type="project" value="UniProtKB-ARBA"/>
</dbReference>
<dbReference type="RefSeq" id="WP_066926587.1">
    <property type="nucleotide sequence ID" value="NZ_BPQO01000030.1"/>
</dbReference>
<organism evidence="7 8">
    <name type="scientific">Methylobacterium hispanicum</name>
    <dbReference type="NCBI Taxonomy" id="270350"/>
    <lineage>
        <taxon>Bacteria</taxon>
        <taxon>Pseudomonadati</taxon>
        <taxon>Pseudomonadota</taxon>
        <taxon>Alphaproteobacteria</taxon>
        <taxon>Hyphomicrobiales</taxon>
        <taxon>Methylobacteriaceae</taxon>
        <taxon>Methylobacterium</taxon>
    </lineage>
</organism>
<dbReference type="PROSITE" id="PS00187">
    <property type="entry name" value="TPP_ENZYMES"/>
    <property type="match status" value="1"/>
</dbReference>
<dbReference type="InterPro" id="IPR012001">
    <property type="entry name" value="Thiamin_PyroP_enz_TPP-bd_dom"/>
</dbReference>
<dbReference type="InterPro" id="IPR012000">
    <property type="entry name" value="Thiamin_PyroP_enz_cen_dom"/>
</dbReference>
<gene>
    <name evidence="7" type="primary">poxB_3</name>
    <name evidence="7" type="ORF">BHAOGJBA_5205</name>
</gene>
<dbReference type="InterPro" id="IPR047211">
    <property type="entry name" value="POXB-like"/>
</dbReference>
<dbReference type="PANTHER" id="PTHR42981:SF2">
    <property type="entry name" value="PYRUVATE DEHYDROGENASE [UBIQUINONE]"/>
    <property type="match status" value="1"/>
</dbReference>
<dbReference type="Gene3D" id="3.40.50.1220">
    <property type="entry name" value="TPP-binding domain"/>
    <property type="match status" value="1"/>
</dbReference>
<dbReference type="InterPro" id="IPR029061">
    <property type="entry name" value="THDP-binding"/>
</dbReference>
<dbReference type="GO" id="GO:0030976">
    <property type="term" value="F:thiamine pyrophosphate binding"/>
    <property type="evidence" value="ECO:0007669"/>
    <property type="project" value="InterPro"/>
</dbReference>
<evidence type="ECO:0000259" key="5">
    <source>
        <dbReference type="Pfam" id="PF02775"/>
    </source>
</evidence>
<sequence>MSKKVGQVIVEALEEAGVRRCYGIVGDTLNQISDPMRASGRIAWVHVRHEEAGGFAAGAEALLTGTLTACAGTCGPGSLHFINGLFESHRNRAPVILIATQVASSELGVDFPQELDLRQIYSTCSVFCEELRAPSEARRLTVLAAQAALTKRGVAVLIVPGDIAAMTTDDAVPYRVHAPASMRLPLQADLDRLAEILNAGRKVAVYAGAGAAGAHDEVVDLCRLLQAPLVHTSRAKDFLEYDNPYNVGMTGLIGVRSGYHAVSTCDTLLLIGADFAWRQFYPDKARVIQIDHEPAHLGRRHPVELGVVGDAAPTLRLLLPLLKAKTDSRFLDDCLAIARDVRESLEREERPGRDGLIHPQQVAALVGRHASEDAVFTADGGSPMVWLLRHVAVNGRRRTLLSLLHGTMANAMPMALGAKKALPERQVIAFSGDGGIAMLLGDLLTAVQEEIPIKVVVFNNGTLGFVEMEMKVEGLLDTWTKLKNPDFALLARVVGFAGWRVEHADDLEPAVRAFLDHDGPALLDVRVNGMELVMPPVIEASQAVSTALYAAKATLSGRVGDVVELARSNFLD</sequence>
<comment type="caution">
    <text evidence="7">The sequence shown here is derived from an EMBL/GenBank/DDBJ whole genome shotgun (WGS) entry which is preliminary data.</text>
</comment>